<reference evidence="2" key="1">
    <citation type="journal article" date="2012" name="MBio">
        <title>Comparative genome analysis of Trichophyton rubrum and related dermatophytes reveals candidate genes involved in infection.</title>
        <authorList>
            <person name="Martinez D.A."/>
            <person name="Oliver B.G."/>
            <person name="Graeser Y."/>
            <person name="Goldberg J.M."/>
            <person name="Li W."/>
            <person name="Martinez-Rossi N.M."/>
            <person name="Monod M."/>
            <person name="Shelest E."/>
            <person name="Barton R.C."/>
            <person name="Birch E."/>
            <person name="Brakhage A.A."/>
            <person name="Chen Z."/>
            <person name="Gurr S.J."/>
            <person name="Heiman D."/>
            <person name="Heitman J."/>
            <person name="Kosti I."/>
            <person name="Rossi A."/>
            <person name="Saif S."/>
            <person name="Samalova M."/>
            <person name="Saunders C.W."/>
            <person name="Shea T."/>
            <person name="Summerbell R.C."/>
            <person name="Xu J."/>
            <person name="Young S."/>
            <person name="Zeng Q."/>
            <person name="Birren B.W."/>
            <person name="Cuomo C.A."/>
            <person name="White T.C."/>
        </authorList>
    </citation>
    <scope>NUCLEOTIDE SEQUENCE [LARGE SCALE GENOMIC DNA]</scope>
    <source>
        <strain evidence="2">ATCC MYA-4605 / CBS 113480</strain>
    </source>
</reference>
<dbReference type="AlphaFoldDB" id="C5FI05"/>
<proteinExistence type="predicted"/>
<keyword evidence="2" id="KW-1185">Reference proteome</keyword>
<evidence type="ECO:0000313" key="2">
    <source>
        <dbReference type="Proteomes" id="UP000002035"/>
    </source>
</evidence>
<dbReference type="Proteomes" id="UP000002035">
    <property type="component" value="Unassembled WGS sequence"/>
</dbReference>
<dbReference type="RefSeq" id="XP_002848870.1">
    <property type="nucleotide sequence ID" value="XM_002848824.1"/>
</dbReference>
<dbReference type="EMBL" id="DS995702">
    <property type="protein sequence ID" value="EEQ28985.1"/>
    <property type="molecule type" value="Genomic_DNA"/>
</dbReference>
<dbReference type="HOGENOM" id="CLU_2157776_0_0_1"/>
<accession>C5FI05</accession>
<name>C5FI05_ARTOC</name>
<sequence length="111" mass="12596">MWTSTSTKDRRSQPEFKIGYPKRLLWDEFEQSEPEYFPIPKFRELVPRRSYSPTPTFSSHRIYPVTMKHCSTLPLCLPACYTLQEAPGQVSSTVWTVGIGVSGSAVAGRPN</sequence>
<dbReference type="GeneID" id="9223127"/>
<protein>
    <submittedName>
        <fullName evidence="1">Uncharacterized protein</fullName>
    </submittedName>
</protein>
<dbReference type="VEuPathDB" id="FungiDB:MCYG_01804"/>
<gene>
    <name evidence="1" type="ORF">MCYG_01804</name>
</gene>
<dbReference type="eggNOG" id="ENOG502RQ0G">
    <property type="taxonomic scope" value="Eukaryota"/>
</dbReference>
<organism evidence="1 2">
    <name type="scientific">Arthroderma otae (strain ATCC MYA-4605 / CBS 113480)</name>
    <name type="common">Microsporum canis</name>
    <dbReference type="NCBI Taxonomy" id="554155"/>
    <lineage>
        <taxon>Eukaryota</taxon>
        <taxon>Fungi</taxon>
        <taxon>Dikarya</taxon>
        <taxon>Ascomycota</taxon>
        <taxon>Pezizomycotina</taxon>
        <taxon>Eurotiomycetes</taxon>
        <taxon>Eurotiomycetidae</taxon>
        <taxon>Onygenales</taxon>
        <taxon>Arthrodermataceae</taxon>
        <taxon>Microsporum</taxon>
    </lineage>
</organism>
<evidence type="ECO:0000313" key="1">
    <source>
        <dbReference type="EMBL" id="EEQ28985.1"/>
    </source>
</evidence>